<gene>
    <name evidence="12" type="ORF">CVT25_006221</name>
</gene>
<evidence type="ECO:0000313" key="12">
    <source>
        <dbReference type="EMBL" id="PPQ91278.1"/>
    </source>
</evidence>
<evidence type="ECO:0000256" key="7">
    <source>
        <dbReference type="ARBA" id="ARBA00023136"/>
    </source>
</evidence>
<dbReference type="Proteomes" id="UP000283269">
    <property type="component" value="Unassembled WGS sequence"/>
</dbReference>
<evidence type="ECO:0000256" key="9">
    <source>
        <dbReference type="SAM" id="MobiDB-lite"/>
    </source>
</evidence>
<dbReference type="InterPro" id="IPR003663">
    <property type="entry name" value="Sugar/inositol_transpt"/>
</dbReference>
<keyword evidence="5 10" id="KW-0812">Transmembrane</keyword>
<reference evidence="12 13" key="1">
    <citation type="journal article" date="2018" name="Evol. Lett.">
        <title>Horizontal gene cluster transfer increased hallucinogenic mushroom diversity.</title>
        <authorList>
            <person name="Reynolds H.T."/>
            <person name="Vijayakumar V."/>
            <person name="Gluck-Thaler E."/>
            <person name="Korotkin H.B."/>
            <person name="Matheny P.B."/>
            <person name="Slot J.C."/>
        </authorList>
    </citation>
    <scope>NUCLEOTIDE SEQUENCE [LARGE SCALE GENOMIC DNA]</scope>
    <source>
        <strain evidence="12 13">2631</strain>
    </source>
</reference>
<evidence type="ECO:0000313" key="13">
    <source>
        <dbReference type="Proteomes" id="UP000283269"/>
    </source>
</evidence>
<evidence type="ECO:0000256" key="1">
    <source>
        <dbReference type="ARBA" id="ARBA00004141"/>
    </source>
</evidence>
<feature type="compositionally biased region" description="Gly residues" evidence="9">
    <location>
        <begin position="633"/>
        <end position="649"/>
    </location>
</feature>
<dbReference type="GO" id="GO:0005351">
    <property type="term" value="F:carbohydrate:proton symporter activity"/>
    <property type="evidence" value="ECO:0007669"/>
    <property type="project" value="TreeGrafter"/>
</dbReference>
<feature type="transmembrane region" description="Helical" evidence="10">
    <location>
        <begin position="126"/>
        <end position="144"/>
    </location>
</feature>
<dbReference type="PRINTS" id="PR00171">
    <property type="entry name" value="SUGRTRNSPORT"/>
</dbReference>
<evidence type="ECO:0000256" key="10">
    <source>
        <dbReference type="SAM" id="Phobius"/>
    </source>
</evidence>
<dbReference type="CDD" id="cd17356">
    <property type="entry name" value="MFS_HXT"/>
    <property type="match status" value="1"/>
</dbReference>
<dbReference type="FunCoup" id="A0A409XKK4">
    <property type="interactions" value="251"/>
</dbReference>
<feature type="compositionally biased region" description="Gly residues" evidence="9">
    <location>
        <begin position="548"/>
        <end position="567"/>
    </location>
</feature>
<feature type="compositionally biased region" description="Low complexity" evidence="9">
    <location>
        <begin position="537"/>
        <end position="547"/>
    </location>
</feature>
<dbReference type="STRING" id="93625.A0A409XKK4"/>
<feature type="transmembrane region" description="Helical" evidence="10">
    <location>
        <begin position="68"/>
        <end position="90"/>
    </location>
</feature>
<feature type="transmembrane region" description="Helical" evidence="10">
    <location>
        <begin position="316"/>
        <end position="337"/>
    </location>
</feature>
<keyword evidence="7 10" id="KW-0472">Membrane</keyword>
<dbReference type="FunFam" id="1.20.1250.20:FF:000044">
    <property type="entry name" value="Hexose transporter Hxt3p"/>
    <property type="match status" value="1"/>
</dbReference>
<dbReference type="OrthoDB" id="5141738at2759"/>
<comment type="subcellular location">
    <subcellularLocation>
        <location evidence="1">Membrane</location>
        <topology evidence="1">Multi-pass membrane protein</topology>
    </subcellularLocation>
</comment>
<dbReference type="GO" id="GO:0005886">
    <property type="term" value="C:plasma membrane"/>
    <property type="evidence" value="ECO:0007669"/>
    <property type="project" value="TreeGrafter"/>
</dbReference>
<dbReference type="PROSITE" id="PS50850">
    <property type="entry name" value="MFS"/>
    <property type="match status" value="1"/>
</dbReference>
<dbReference type="InterPro" id="IPR020846">
    <property type="entry name" value="MFS_dom"/>
</dbReference>
<dbReference type="InParanoid" id="A0A409XKK4"/>
<dbReference type="SUPFAM" id="SSF103473">
    <property type="entry name" value="MFS general substrate transporter"/>
    <property type="match status" value="1"/>
</dbReference>
<feature type="region of interest" description="Disordered" evidence="9">
    <location>
        <begin position="528"/>
        <end position="567"/>
    </location>
</feature>
<dbReference type="InterPro" id="IPR005829">
    <property type="entry name" value="Sugar_transporter_CS"/>
</dbReference>
<name>A0A409XKK4_PSICY</name>
<feature type="transmembrane region" description="Helical" evidence="10">
    <location>
        <begin position="156"/>
        <end position="178"/>
    </location>
</feature>
<comment type="caution">
    <text evidence="12">The sequence shown here is derived from an EMBL/GenBank/DDBJ whole genome shotgun (WGS) entry which is preliminary data.</text>
</comment>
<keyword evidence="4" id="KW-0762">Sugar transport</keyword>
<dbReference type="Pfam" id="PF00083">
    <property type="entry name" value="Sugar_tr"/>
    <property type="match status" value="1"/>
</dbReference>
<keyword evidence="6 10" id="KW-1133">Transmembrane helix</keyword>
<evidence type="ECO:0000256" key="2">
    <source>
        <dbReference type="ARBA" id="ARBA00010992"/>
    </source>
</evidence>
<feature type="transmembrane region" description="Helical" evidence="10">
    <location>
        <begin position="190"/>
        <end position="209"/>
    </location>
</feature>
<protein>
    <recommendedName>
        <fullName evidence="11">Major facilitator superfamily (MFS) profile domain-containing protein</fullName>
    </recommendedName>
</protein>
<dbReference type="PANTHER" id="PTHR48022:SF75">
    <property type="entry name" value="GALACTOSE TRANSPORTER-RELATED"/>
    <property type="match status" value="1"/>
</dbReference>
<dbReference type="NCBIfam" id="TIGR00879">
    <property type="entry name" value="SP"/>
    <property type="match status" value="1"/>
</dbReference>
<comment type="catalytic activity">
    <reaction evidence="8">
        <text>myo-inositol(out) + H(+)(out) = myo-inositol(in) + H(+)(in)</text>
        <dbReference type="Rhea" id="RHEA:60364"/>
        <dbReference type="ChEBI" id="CHEBI:15378"/>
        <dbReference type="ChEBI" id="CHEBI:17268"/>
    </reaction>
</comment>
<evidence type="ECO:0000256" key="4">
    <source>
        <dbReference type="ARBA" id="ARBA00022597"/>
    </source>
</evidence>
<dbReference type="AlphaFoldDB" id="A0A409XKK4"/>
<feature type="domain" description="Major facilitator superfamily (MFS) profile" evidence="11">
    <location>
        <begin position="18"/>
        <end position="467"/>
    </location>
</feature>
<dbReference type="InterPro" id="IPR050360">
    <property type="entry name" value="MFS_Sugar_Transporters"/>
</dbReference>
<dbReference type="InterPro" id="IPR036259">
    <property type="entry name" value="MFS_trans_sf"/>
</dbReference>
<dbReference type="PANTHER" id="PTHR48022">
    <property type="entry name" value="PLASTIDIC GLUCOSE TRANSPORTER 4"/>
    <property type="match status" value="1"/>
</dbReference>
<comment type="similarity">
    <text evidence="2">Belongs to the major facilitator superfamily. Sugar transporter (TC 2.A.1.1) family.</text>
</comment>
<accession>A0A409XKK4</accession>
<organism evidence="12 13">
    <name type="scientific">Psilocybe cyanescens</name>
    <dbReference type="NCBI Taxonomy" id="93625"/>
    <lineage>
        <taxon>Eukaryota</taxon>
        <taxon>Fungi</taxon>
        <taxon>Dikarya</taxon>
        <taxon>Basidiomycota</taxon>
        <taxon>Agaricomycotina</taxon>
        <taxon>Agaricomycetes</taxon>
        <taxon>Agaricomycetidae</taxon>
        <taxon>Agaricales</taxon>
        <taxon>Agaricineae</taxon>
        <taxon>Strophariaceae</taxon>
        <taxon>Psilocybe</taxon>
    </lineage>
</organism>
<evidence type="ECO:0000256" key="8">
    <source>
        <dbReference type="ARBA" id="ARBA00049119"/>
    </source>
</evidence>
<dbReference type="PROSITE" id="PS00217">
    <property type="entry name" value="SUGAR_TRANSPORT_2"/>
    <property type="match status" value="1"/>
</dbReference>
<feature type="region of interest" description="Disordered" evidence="9">
    <location>
        <begin position="626"/>
        <end position="672"/>
    </location>
</feature>
<feature type="transmembrane region" description="Helical" evidence="10">
    <location>
        <begin position="378"/>
        <end position="402"/>
    </location>
</feature>
<evidence type="ECO:0000256" key="6">
    <source>
        <dbReference type="ARBA" id="ARBA00022989"/>
    </source>
</evidence>
<dbReference type="Gene3D" id="1.20.1250.20">
    <property type="entry name" value="MFS general substrate transporter like domains"/>
    <property type="match status" value="1"/>
</dbReference>
<sequence length="672" mass="71749">MPLFYMHGMPIGGTAIMLALVASMGGFIFGYDTGQISDILLMEDFKLRFATCSNPVDHNTCEFSTVRAGLIVSLLSIGTLAGALMGAPIADGIGRRRAMTSECMLFCVGVIVQLASFHVWQQVAVGRLISGLAVGALSAAVPMYQAETAPTQIRGTLTATYQLFITLGILVAYCIAIGTRELSGAKSWRTLIGIGLIWPVILGVGILLMPESPRWLVAHGHTKAAERSIARAYGIKAADESSNRFVQAEVDEIVNQVQMESSLRSGWIDCFRPGNKTLYRTLLGMTLQSFQQLTGANYFFYYGATVFQSVGINDSFVTQIILGAVNFVCTFGGLYVMERFGRRMPLIIGGCWQAAWLFVFAAAGTAKDPTTNEHIGKLMIVSACLFILGYATTWAPGIWILIGETFPTRTRAKQGALSTASNWLWNFLIAFFTPFIVSAIEFRYGFVFAACNLTGAVIVYFFLYESSDLSLESVDNMYNDPNCKPWTSSTWAPAGYSSRYDLVEQTKAAQARKPLASGALEEKRIEHADKPNGNGIGQQQQQFNTGYNNGGDIGAGVGGAQGEKMMSGGGGVGGDGTGAMGMPEPQVHRRLSNRVTPPVVDGGHSAVGGAGVGTGGVQPGRMANVDSDPQRGLQGGVGLTKEGPAGGIGKSEVDGHGNRNRSFRTSDLGHAV</sequence>
<feature type="transmembrane region" description="Helical" evidence="10">
    <location>
        <begin position="344"/>
        <end position="366"/>
    </location>
</feature>
<feature type="transmembrane region" description="Helical" evidence="10">
    <location>
        <begin position="446"/>
        <end position="463"/>
    </location>
</feature>
<evidence type="ECO:0000256" key="5">
    <source>
        <dbReference type="ARBA" id="ARBA00022692"/>
    </source>
</evidence>
<evidence type="ECO:0000256" key="3">
    <source>
        <dbReference type="ARBA" id="ARBA00022448"/>
    </source>
</evidence>
<keyword evidence="13" id="KW-1185">Reference proteome</keyword>
<dbReference type="EMBL" id="NHYD01001402">
    <property type="protein sequence ID" value="PPQ91278.1"/>
    <property type="molecule type" value="Genomic_DNA"/>
</dbReference>
<evidence type="ECO:0000259" key="11">
    <source>
        <dbReference type="PROSITE" id="PS50850"/>
    </source>
</evidence>
<proteinExistence type="inferred from homology"/>
<feature type="transmembrane region" description="Helical" evidence="10">
    <location>
        <begin position="423"/>
        <end position="440"/>
    </location>
</feature>
<dbReference type="InterPro" id="IPR005828">
    <property type="entry name" value="MFS_sugar_transport-like"/>
</dbReference>
<keyword evidence="3" id="KW-0813">Transport</keyword>
<dbReference type="PROSITE" id="PS00216">
    <property type="entry name" value="SUGAR_TRANSPORT_1"/>
    <property type="match status" value="2"/>
</dbReference>